<evidence type="ECO:0000313" key="2">
    <source>
        <dbReference type="EMBL" id="CAG8048250.1"/>
    </source>
</evidence>
<name>A0A9W4HKQ3_PENOL</name>
<proteinExistence type="predicted"/>
<dbReference type="InterPro" id="IPR029033">
    <property type="entry name" value="His_PPase_superfam"/>
</dbReference>
<dbReference type="CDD" id="cd07067">
    <property type="entry name" value="HP_PGM_like"/>
    <property type="match status" value="1"/>
</dbReference>
<dbReference type="AlphaFoldDB" id="A0A9W4HKQ3"/>
<reference evidence="2" key="1">
    <citation type="submission" date="2021-07" db="EMBL/GenBank/DDBJ databases">
        <authorList>
            <person name="Branca A.L. A."/>
        </authorList>
    </citation>
    <scope>NUCLEOTIDE SEQUENCE</scope>
</reference>
<evidence type="ECO:0000256" key="1">
    <source>
        <dbReference type="SAM" id="Phobius"/>
    </source>
</evidence>
<dbReference type="Pfam" id="PF00300">
    <property type="entry name" value="His_Phos_1"/>
    <property type="match status" value="1"/>
</dbReference>
<dbReference type="Proteomes" id="UP001153618">
    <property type="component" value="Unassembled WGS sequence"/>
</dbReference>
<dbReference type="GO" id="GO:0016791">
    <property type="term" value="F:phosphatase activity"/>
    <property type="evidence" value="ECO:0007669"/>
    <property type="project" value="TreeGrafter"/>
</dbReference>
<accession>A0A9W4HKQ3</accession>
<dbReference type="Gene3D" id="3.40.50.1240">
    <property type="entry name" value="Phosphoglycerate mutase-like"/>
    <property type="match status" value="1"/>
</dbReference>
<dbReference type="EMBL" id="CAJVOS010000016">
    <property type="protein sequence ID" value="CAG8048250.1"/>
    <property type="molecule type" value="Genomic_DNA"/>
</dbReference>
<dbReference type="PANTHER" id="PTHR48100">
    <property type="entry name" value="BROAD-SPECIFICITY PHOSPHATASE YOR283W-RELATED"/>
    <property type="match status" value="1"/>
</dbReference>
<keyword evidence="1" id="KW-0812">Transmembrane</keyword>
<comment type="caution">
    <text evidence="2">The sequence shown here is derived from an EMBL/GenBank/DDBJ whole genome shotgun (WGS) entry which is preliminary data.</text>
</comment>
<dbReference type="PANTHER" id="PTHR48100:SF54">
    <property type="entry name" value="PHOSPHATASE SPAC5H10.03-RELATED"/>
    <property type="match status" value="1"/>
</dbReference>
<dbReference type="GO" id="GO:0005737">
    <property type="term" value="C:cytoplasm"/>
    <property type="evidence" value="ECO:0007669"/>
    <property type="project" value="TreeGrafter"/>
</dbReference>
<evidence type="ECO:0008006" key="4">
    <source>
        <dbReference type="Google" id="ProtNLM"/>
    </source>
</evidence>
<sequence>MERTLKPFYLIGVIILLYYGCLSTSPKPIRPEMSFRLHIIRHAQGTHNIAHDKTIPDPPLTEEGIQQSEDLCRDFPYKEKVGLVITSPLQRTLQTATVGFEQSIDQKYYSKSSGRGITGGARLSLEPDAQAHSSRPCDTGSDISVLQSRFPGLSWDTLDMDSTFPAKKGIYATDAESLQLRGWRLQRRLEEYFTQLQNSERPDIVVLSHGGWLKYVIGQDVGVKAAKWKTFEVSFDEDSRIVVESSLSEDA</sequence>
<keyword evidence="1" id="KW-0472">Membrane</keyword>
<feature type="transmembrane region" description="Helical" evidence="1">
    <location>
        <begin position="7"/>
        <end position="25"/>
    </location>
</feature>
<dbReference type="OrthoDB" id="496981at2759"/>
<dbReference type="SUPFAM" id="SSF53254">
    <property type="entry name" value="Phosphoglycerate mutase-like"/>
    <property type="match status" value="1"/>
</dbReference>
<keyword evidence="3" id="KW-1185">Reference proteome</keyword>
<dbReference type="SMART" id="SM00855">
    <property type="entry name" value="PGAM"/>
    <property type="match status" value="1"/>
</dbReference>
<gene>
    <name evidence="2" type="ORF">POLS_LOCUS3183</name>
</gene>
<dbReference type="InterPro" id="IPR013078">
    <property type="entry name" value="His_Pase_superF_clade-1"/>
</dbReference>
<keyword evidence="1" id="KW-1133">Transmembrane helix</keyword>
<organism evidence="2 3">
    <name type="scientific">Penicillium olsonii</name>
    <dbReference type="NCBI Taxonomy" id="99116"/>
    <lineage>
        <taxon>Eukaryota</taxon>
        <taxon>Fungi</taxon>
        <taxon>Dikarya</taxon>
        <taxon>Ascomycota</taxon>
        <taxon>Pezizomycotina</taxon>
        <taxon>Eurotiomycetes</taxon>
        <taxon>Eurotiomycetidae</taxon>
        <taxon>Eurotiales</taxon>
        <taxon>Aspergillaceae</taxon>
        <taxon>Penicillium</taxon>
    </lineage>
</organism>
<protein>
    <recommendedName>
        <fullName evidence="4">Phosphoglycerate mutase</fullName>
    </recommendedName>
</protein>
<dbReference type="InterPro" id="IPR050275">
    <property type="entry name" value="PGM_Phosphatase"/>
</dbReference>
<evidence type="ECO:0000313" key="3">
    <source>
        <dbReference type="Proteomes" id="UP001153618"/>
    </source>
</evidence>